<accession>A0A5C3DQ61</accession>
<reference evidence="2 3" key="1">
    <citation type="submission" date="2018-03" db="EMBL/GenBank/DDBJ databases">
        <authorList>
            <person name="Guldener U."/>
        </authorList>
    </citation>
    <scope>NUCLEOTIDE SEQUENCE [LARGE SCALE GENOMIC DNA]</scope>
    <source>
        <strain evidence="2 3">NBRC100155</strain>
    </source>
</reference>
<feature type="signal peptide" evidence="1">
    <location>
        <begin position="1"/>
        <end position="25"/>
    </location>
</feature>
<dbReference type="AlphaFoldDB" id="A0A5C3DQ61"/>
<dbReference type="EMBL" id="OOIN01000001">
    <property type="protein sequence ID" value="SPO20493.1"/>
    <property type="molecule type" value="Genomic_DNA"/>
</dbReference>
<keyword evidence="1" id="KW-0732">Signal</keyword>
<organism evidence="2 3">
    <name type="scientific">Ustilago trichophora</name>
    <dbReference type="NCBI Taxonomy" id="86804"/>
    <lineage>
        <taxon>Eukaryota</taxon>
        <taxon>Fungi</taxon>
        <taxon>Dikarya</taxon>
        <taxon>Basidiomycota</taxon>
        <taxon>Ustilaginomycotina</taxon>
        <taxon>Ustilaginomycetes</taxon>
        <taxon>Ustilaginales</taxon>
        <taxon>Ustilaginaceae</taxon>
        <taxon>Ustilago</taxon>
    </lineage>
</organism>
<feature type="chain" id="PRO_5023006460" evidence="1">
    <location>
        <begin position="26"/>
        <end position="161"/>
    </location>
</feature>
<proteinExistence type="predicted"/>
<protein>
    <submittedName>
        <fullName evidence="2">Related to conserved hypothetical Ustilaginaceae-specific protein</fullName>
    </submittedName>
</protein>
<name>A0A5C3DQ61_9BASI</name>
<gene>
    <name evidence="2" type="ORF">UTRI_00890_B</name>
</gene>
<sequence length="161" mass="18298">MQFKNSLFFTLVVVLLATVIPASVARIEVSIRGGKDAEPPKPPLALYACVSKSKHCRKPSNFTKKGVAPRLVLNVCHQDGIFKSWYNRLSHGPGRGKYINTFYVSCPKHDRFCYNASQKWTPERMSHILNSDFENNTNCEANVECYELDDVDQKCLPKEEN</sequence>
<keyword evidence="3" id="KW-1185">Reference proteome</keyword>
<dbReference type="OrthoDB" id="2556569at2759"/>
<evidence type="ECO:0000313" key="2">
    <source>
        <dbReference type="EMBL" id="SPO20493.1"/>
    </source>
</evidence>
<evidence type="ECO:0000313" key="3">
    <source>
        <dbReference type="Proteomes" id="UP000324022"/>
    </source>
</evidence>
<evidence type="ECO:0000256" key="1">
    <source>
        <dbReference type="SAM" id="SignalP"/>
    </source>
</evidence>
<dbReference type="Proteomes" id="UP000324022">
    <property type="component" value="Unassembled WGS sequence"/>
</dbReference>